<dbReference type="InterPro" id="IPR011033">
    <property type="entry name" value="PRC_barrel-like_sf"/>
</dbReference>
<sequence length="83" mass="9293">MRYSELGGKEIINVDSGERMGVVSQSDLVIDPKTGSIESIIVPNTGMLKIGRKKDDVMIPWKSIRKIGSEMIIVEQMEAEEER</sequence>
<evidence type="ECO:0000313" key="1">
    <source>
        <dbReference type="EMBL" id="BAU27732.1"/>
    </source>
</evidence>
<dbReference type="InterPro" id="IPR014238">
    <property type="entry name" value="Spore_YlmC/YmxH"/>
</dbReference>
<dbReference type="InterPro" id="IPR027275">
    <property type="entry name" value="PRC-brl_dom"/>
</dbReference>
<dbReference type="PANTHER" id="PTHR40061">
    <property type="entry name" value="SPORULATION PROTEIN YLMC-RELATED"/>
    <property type="match status" value="1"/>
</dbReference>
<dbReference type="Gene3D" id="2.30.30.240">
    <property type="entry name" value="PRC-barrel domain"/>
    <property type="match status" value="1"/>
</dbReference>
<dbReference type="Pfam" id="PF05239">
    <property type="entry name" value="PRC"/>
    <property type="match status" value="1"/>
</dbReference>
<proteinExistence type="predicted"/>
<dbReference type="OrthoDB" id="2468688at2"/>
<organism evidence="1 2">
    <name type="scientific">Aneurinibacillus soli</name>
    <dbReference type="NCBI Taxonomy" id="1500254"/>
    <lineage>
        <taxon>Bacteria</taxon>
        <taxon>Bacillati</taxon>
        <taxon>Bacillota</taxon>
        <taxon>Bacilli</taxon>
        <taxon>Bacillales</taxon>
        <taxon>Paenibacillaceae</taxon>
        <taxon>Aneurinibacillus group</taxon>
        <taxon>Aneurinibacillus</taxon>
    </lineage>
</organism>
<gene>
    <name evidence="1" type="ORF">CB4_01906</name>
</gene>
<dbReference type="AlphaFoldDB" id="A0A0U4NG55"/>
<evidence type="ECO:0000313" key="2">
    <source>
        <dbReference type="Proteomes" id="UP000217696"/>
    </source>
</evidence>
<keyword evidence="2" id="KW-1185">Reference proteome</keyword>
<dbReference type="KEGG" id="asoc:CB4_01906"/>
<dbReference type="Proteomes" id="UP000217696">
    <property type="component" value="Chromosome"/>
</dbReference>
<name>A0A0U4NG55_9BACL</name>
<dbReference type="SUPFAM" id="SSF50346">
    <property type="entry name" value="PRC-barrel domain"/>
    <property type="match status" value="1"/>
</dbReference>
<dbReference type="EMBL" id="AP017312">
    <property type="protein sequence ID" value="BAU27732.1"/>
    <property type="molecule type" value="Genomic_DNA"/>
</dbReference>
<dbReference type="PANTHER" id="PTHR40061:SF1">
    <property type="entry name" value="SPORULATION PROTEIN YLMC-RELATED"/>
    <property type="match status" value="1"/>
</dbReference>
<accession>A0A0U4NG55</accession>
<reference evidence="1 2" key="1">
    <citation type="submission" date="2015-12" db="EMBL/GenBank/DDBJ databases">
        <title>Genome sequence of Aneurinibacillus soli.</title>
        <authorList>
            <person name="Lee J.S."/>
            <person name="Lee K.C."/>
            <person name="Kim K.K."/>
            <person name="Lee B.W."/>
        </authorList>
    </citation>
    <scope>NUCLEOTIDE SEQUENCE [LARGE SCALE GENOMIC DNA]</scope>
    <source>
        <strain evidence="1 2">CB4</strain>
    </source>
</reference>
<dbReference type="RefSeq" id="WP_096465306.1">
    <property type="nucleotide sequence ID" value="NZ_AP017312.1"/>
</dbReference>
<dbReference type="NCBIfam" id="TIGR02888">
    <property type="entry name" value="spore_YlmC_YmxH"/>
    <property type="match status" value="1"/>
</dbReference>
<protein>
    <submittedName>
        <fullName evidence="1">PRC-barrel domain protein</fullName>
    </submittedName>
</protein>